<gene>
    <name evidence="1" type="ORF">PROQFM164_S03g000577</name>
</gene>
<evidence type="ECO:0000313" key="1">
    <source>
        <dbReference type="EMBL" id="CDM33853.1"/>
    </source>
</evidence>
<dbReference type="AlphaFoldDB" id="W6QB02"/>
<protein>
    <submittedName>
        <fullName evidence="1">Genomic scaffold, ProqFM164S03</fullName>
    </submittedName>
</protein>
<dbReference type="EMBL" id="HG792017">
    <property type="protein sequence ID" value="CDM33853.1"/>
    <property type="molecule type" value="Genomic_DNA"/>
</dbReference>
<reference evidence="1" key="1">
    <citation type="journal article" date="2014" name="Nat. Commun.">
        <title>Multiple recent horizontal transfers of a large genomic region in cheese making fungi.</title>
        <authorList>
            <person name="Cheeseman K."/>
            <person name="Ropars J."/>
            <person name="Renault P."/>
            <person name="Dupont J."/>
            <person name="Gouzy J."/>
            <person name="Branca A."/>
            <person name="Abraham A.L."/>
            <person name="Ceppi M."/>
            <person name="Conseiller E."/>
            <person name="Debuchy R."/>
            <person name="Malagnac F."/>
            <person name="Goarin A."/>
            <person name="Silar P."/>
            <person name="Lacoste S."/>
            <person name="Sallet E."/>
            <person name="Bensimon A."/>
            <person name="Giraud T."/>
            <person name="Brygoo Y."/>
        </authorList>
    </citation>
    <scope>NUCLEOTIDE SEQUENCE [LARGE SCALE GENOMIC DNA]</scope>
    <source>
        <strain evidence="1">FM164</strain>
    </source>
</reference>
<organism evidence="1 2">
    <name type="scientific">Penicillium roqueforti (strain FM164)</name>
    <dbReference type="NCBI Taxonomy" id="1365484"/>
    <lineage>
        <taxon>Eukaryota</taxon>
        <taxon>Fungi</taxon>
        <taxon>Dikarya</taxon>
        <taxon>Ascomycota</taxon>
        <taxon>Pezizomycotina</taxon>
        <taxon>Eurotiomycetes</taxon>
        <taxon>Eurotiomycetidae</taxon>
        <taxon>Eurotiales</taxon>
        <taxon>Aspergillaceae</taxon>
        <taxon>Penicillium</taxon>
    </lineage>
</organism>
<evidence type="ECO:0000313" key="2">
    <source>
        <dbReference type="Proteomes" id="UP000030686"/>
    </source>
</evidence>
<keyword evidence="2" id="KW-1185">Reference proteome</keyword>
<accession>W6QB02</accession>
<dbReference type="Proteomes" id="UP000030686">
    <property type="component" value="Unassembled WGS sequence"/>
</dbReference>
<name>W6QB02_PENRF</name>
<sequence>MEICTTPDVRNIKGIMYEVQSTPYEMVHSPSQFGMQSSSDRHEAAETRMDVPLANARAILKRWRIPVPGLTLRVCLDHYGHLLFFFFTSNRDVEFVYWSL</sequence>
<proteinExistence type="predicted"/>